<keyword evidence="2" id="KW-0812">Transmembrane</keyword>
<dbReference type="AlphaFoldDB" id="A0A9N9RMJ0"/>
<name>A0A9N9RMJ0_9DIPT</name>
<evidence type="ECO:0000256" key="2">
    <source>
        <dbReference type="SAM" id="Phobius"/>
    </source>
</evidence>
<dbReference type="EMBL" id="OU895877">
    <property type="protein sequence ID" value="CAG9799471.1"/>
    <property type="molecule type" value="Genomic_DNA"/>
</dbReference>
<proteinExistence type="predicted"/>
<organism evidence="3 4">
    <name type="scientific">Chironomus riparius</name>
    <dbReference type="NCBI Taxonomy" id="315576"/>
    <lineage>
        <taxon>Eukaryota</taxon>
        <taxon>Metazoa</taxon>
        <taxon>Ecdysozoa</taxon>
        <taxon>Arthropoda</taxon>
        <taxon>Hexapoda</taxon>
        <taxon>Insecta</taxon>
        <taxon>Pterygota</taxon>
        <taxon>Neoptera</taxon>
        <taxon>Endopterygota</taxon>
        <taxon>Diptera</taxon>
        <taxon>Nematocera</taxon>
        <taxon>Chironomoidea</taxon>
        <taxon>Chironomidae</taxon>
        <taxon>Chironominae</taxon>
        <taxon>Chironomus</taxon>
    </lineage>
</organism>
<evidence type="ECO:0000313" key="3">
    <source>
        <dbReference type="EMBL" id="CAG9799471.1"/>
    </source>
</evidence>
<protein>
    <submittedName>
        <fullName evidence="3">Uncharacterized protein</fullName>
    </submittedName>
</protein>
<feature type="transmembrane region" description="Helical" evidence="2">
    <location>
        <begin position="6"/>
        <end position="24"/>
    </location>
</feature>
<evidence type="ECO:0000313" key="4">
    <source>
        <dbReference type="Proteomes" id="UP001153620"/>
    </source>
</evidence>
<keyword evidence="2" id="KW-1133">Transmembrane helix</keyword>
<keyword evidence="2" id="KW-0472">Membrane</keyword>
<reference evidence="3" key="1">
    <citation type="submission" date="2022-01" db="EMBL/GenBank/DDBJ databases">
        <authorList>
            <person name="King R."/>
        </authorList>
    </citation>
    <scope>NUCLEOTIDE SEQUENCE</scope>
</reference>
<sequence length="107" mass="12823">MSFWWWFLIFILPIFIVLIAISVSKRNRRYTTQRVVRVQEPVIYTVQQPQQQIVVSQVPNNFQNSQHISPAVYQAEQRLNIHYAQPVAPPPYNQSYQQNQQPYSNRY</sequence>
<evidence type="ECO:0000256" key="1">
    <source>
        <dbReference type="SAM" id="MobiDB-lite"/>
    </source>
</evidence>
<accession>A0A9N9RMJ0</accession>
<gene>
    <name evidence="3" type="ORF">CHIRRI_LOCUS2437</name>
</gene>
<feature type="compositionally biased region" description="Low complexity" evidence="1">
    <location>
        <begin position="93"/>
        <end position="107"/>
    </location>
</feature>
<dbReference type="Proteomes" id="UP001153620">
    <property type="component" value="Chromosome 1"/>
</dbReference>
<feature type="region of interest" description="Disordered" evidence="1">
    <location>
        <begin position="86"/>
        <end position="107"/>
    </location>
</feature>
<keyword evidence="4" id="KW-1185">Reference proteome</keyword>
<reference evidence="3" key="2">
    <citation type="submission" date="2022-10" db="EMBL/GenBank/DDBJ databases">
        <authorList>
            <consortium name="ENA_rothamsted_submissions"/>
            <consortium name="culmorum"/>
            <person name="King R."/>
        </authorList>
    </citation>
    <scope>NUCLEOTIDE SEQUENCE</scope>
</reference>